<evidence type="ECO:0000313" key="2">
    <source>
        <dbReference type="EMBL" id="KAL0567580.1"/>
    </source>
</evidence>
<feature type="transmembrane region" description="Helical" evidence="1">
    <location>
        <begin position="215"/>
        <end position="232"/>
    </location>
</feature>
<keyword evidence="1" id="KW-0812">Transmembrane</keyword>
<feature type="transmembrane region" description="Helical" evidence="1">
    <location>
        <begin position="35"/>
        <end position="55"/>
    </location>
</feature>
<evidence type="ECO:0000256" key="1">
    <source>
        <dbReference type="SAM" id="Phobius"/>
    </source>
</evidence>
<dbReference type="Proteomes" id="UP001465976">
    <property type="component" value="Unassembled WGS sequence"/>
</dbReference>
<gene>
    <name evidence="2" type="ORF">V5O48_014418</name>
</gene>
<keyword evidence="1" id="KW-0472">Membrane</keyword>
<feature type="transmembrane region" description="Helical" evidence="1">
    <location>
        <begin position="112"/>
        <end position="130"/>
    </location>
</feature>
<organism evidence="2 3">
    <name type="scientific">Marasmius crinis-equi</name>
    <dbReference type="NCBI Taxonomy" id="585013"/>
    <lineage>
        <taxon>Eukaryota</taxon>
        <taxon>Fungi</taxon>
        <taxon>Dikarya</taxon>
        <taxon>Basidiomycota</taxon>
        <taxon>Agaricomycotina</taxon>
        <taxon>Agaricomycetes</taxon>
        <taxon>Agaricomycetidae</taxon>
        <taxon>Agaricales</taxon>
        <taxon>Marasmiineae</taxon>
        <taxon>Marasmiaceae</taxon>
        <taxon>Marasmius</taxon>
    </lineage>
</organism>
<comment type="caution">
    <text evidence="2">The sequence shown here is derived from an EMBL/GenBank/DDBJ whole genome shotgun (WGS) entry which is preliminary data.</text>
</comment>
<sequence>MRQLPSLPKTETIHSERDTARHPLKFTMGRFIDGFLPWIIFPPLAAAAFYCIILQTEFNGFGAAMKEQCPDKPLAGSFPFRLPYTGIQGLDAFLCILAATFHESFGPDSLPFLGYFLTQSTSVVLFVYFESARRRSRFTVRFPVVFTVLMQLVSFGATFSFYWLPFIATGSAKAVGSANTVVTQADAEAIIFGNILGYALPTIGMLTLFNPYMTVLWQFIPILASLATQIYLTLRSPKKHPQSGYKTIRANYVLIFVVNIITHIAIVGPKVADIEALKRFFLPSLSVNTSNATNERLILNLLQWDFAFGMGASLLGTLWLARNARQLGVLLIWNTLGSVLLSPGAAMAGVAIWREAKLHPRGERSKKL</sequence>
<evidence type="ECO:0000313" key="3">
    <source>
        <dbReference type="Proteomes" id="UP001465976"/>
    </source>
</evidence>
<reference evidence="2 3" key="1">
    <citation type="submission" date="2024-02" db="EMBL/GenBank/DDBJ databases">
        <title>A draft genome for the cacao thread blight pathogen Marasmius crinis-equi.</title>
        <authorList>
            <person name="Cohen S.P."/>
            <person name="Baruah I.K."/>
            <person name="Amoako-Attah I."/>
            <person name="Bukari Y."/>
            <person name="Meinhardt L.W."/>
            <person name="Bailey B.A."/>
        </authorList>
    </citation>
    <scope>NUCLEOTIDE SEQUENCE [LARGE SCALE GENOMIC DNA]</scope>
    <source>
        <strain evidence="2 3">GH-76</strain>
    </source>
</reference>
<feature type="transmembrane region" description="Helical" evidence="1">
    <location>
        <begin position="252"/>
        <end position="272"/>
    </location>
</feature>
<dbReference type="EMBL" id="JBAHYK010001552">
    <property type="protein sequence ID" value="KAL0567580.1"/>
    <property type="molecule type" value="Genomic_DNA"/>
</dbReference>
<keyword evidence="3" id="KW-1185">Reference proteome</keyword>
<keyword evidence="1" id="KW-1133">Transmembrane helix</keyword>
<proteinExistence type="predicted"/>
<name>A0ABR3EXF3_9AGAR</name>
<accession>A0ABR3EXF3</accession>
<feature type="transmembrane region" description="Helical" evidence="1">
    <location>
        <begin position="328"/>
        <end position="353"/>
    </location>
</feature>
<protein>
    <submittedName>
        <fullName evidence="2">Uncharacterized protein</fullName>
    </submittedName>
</protein>
<feature type="transmembrane region" description="Helical" evidence="1">
    <location>
        <begin position="142"/>
        <end position="164"/>
    </location>
</feature>
<feature type="transmembrane region" description="Helical" evidence="1">
    <location>
        <begin position="301"/>
        <end position="321"/>
    </location>
</feature>